<reference evidence="1" key="1">
    <citation type="journal article" date="2023" name="Int. J. Syst. Evol. Microbiol.">
        <title>Methylocystis iwaonis sp. nov., a type II methane-oxidizing bacterium from surface soil of a rice paddy field in Japan, and emended description of the genus Methylocystis (ex Whittenbury et al. 1970) Bowman et al. 1993.</title>
        <authorList>
            <person name="Kaise H."/>
            <person name="Sawadogo J.B."/>
            <person name="Alam M.S."/>
            <person name="Ueno C."/>
            <person name="Dianou D."/>
            <person name="Shinjo R."/>
            <person name="Asakawa S."/>
        </authorList>
    </citation>
    <scope>NUCLEOTIDE SEQUENCE</scope>
    <source>
        <strain evidence="1">LMG27198</strain>
    </source>
</reference>
<protein>
    <submittedName>
        <fullName evidence="1">Uncharacterized protein</fullName>
    </submittedName>
</protein>
<accession>A0A9W6LTR0</accession>
<evidence type="ECO:0000313" key="1">
    <source>
        <dbReference type="EMBL" id="GLI94761.1"/>
    </source>
</evidence>
<dbReference type="EMBL" id="BSEC01000001">
    <property type="protein sequence ID" value="GLI94761.1"/>
    <property type="molecule type" value="Genomic_DNA"/>
</dbReference>
<dbReference type="Proteomes" id="UP001144323">
    <property type="component" value="Unassembled WGS sequence"/>
</dbReference>
<keyword evidence="2" id="KW-1185">Reference proteome</keyword>
<comment type="caution">
    <text evidence="1">The sequence shown here is derived from an EMBL/GenBank/DDBJ whole genome shotgun (WGS) entry which is preliminary data.</text>
</comment>
<organism evidence="1 2">
    <name type="scientific">Methylocystis echinoides</name>
    <dbReference type="NCBI Taxonomy" id="29468"/>
    <lineage>
        <taxon>Bacteria</taxon>
        <taxon>Pseudomonadati</taxon>
        <taxon>Pseudomonadota</taxon>
        <taxon>Alphaproteobacteria</taxon>
        <taxon>Hyphomicrobiales</taxon>
        <taxon>Methylocystaceae</taxon>
        <taxon>Methylocystis</taxon>
    </lineage>
</organism>
<name>A0A9W6LTR0_9HYPH</name>
<proteinExistence type="predicted"/>
<dbReference type="RefSeq" id="WP_281804940.1">
    <property type="nucleotide sequence ID" value="NZ_BSEC01000001.1"/>
</dbReference>
<sequence>MSHAYLIEIEQDTVGLIIREAEGYRFYATRRSLRGLQPDLFDTATAAHRAVLHMHGPTEATCSSMVPLHRPAQAE</sequence>
<dbReference type="AlphaFoldDB" id="A0A9W6LTR0"/>
<gene>
    <name evidence="1" type="ORF">LMG27198_37530</name>
</gene>
<evidence type="ECO:0000313" key="2">
    <source>
        <dbReference type="Proteomes" id="UP001144323"/>
    </source>
</evidence>